<evidence type="ECO:0000313" key="2">
    <source>
        <dbReference type="EMBL" id="MFB5737544.1"/>
    </source>
</evidence>
<keyword evidence="2" id="KW-0378">Hydrolase</keyword>
<dbReference type="PROSITE" id="PS51257">
    <property type="entry name" value="PROKAR_LIPOPROTEIN"/>
    <property type="match status" value="1"/>
</dbReference>
<dbReference type="CDD" id="cd06583">
    <property type="entry name" value="PGRP"/>
    <property type="match status" value="1"/>
</dbReference>
<dbReference type="SUPFAM" id="SSF55846">
    <property type="entry name" value="N-acetylmuramoyl-L-alanine amidase-like"/>
    <property type="match status" value="2"/>
</dbReference>
<sequence length="445" mass="50343">MLKRIVFVSVLFYLLLGCASTIPTSLSISEKEEGFLPIASLLPPEKRLSDLASSRWSWKVKGILIHHTKGLSPEEYVSKSANAGWLVHSLVDKKGRIFLLEEPGSWELKAAPKTDPYMIHVTWEGDKDDVLKRPDQKKALISLIGKFSKQYGVPLTNHDVSSQKGIFTHTQAKKKFGRFLNGSDCGNENVLKSILEEAGGKYFPESEWKDRYGDWVLRKERPFVGQNGEIKDPSYDRGRGITPTPQAELESIEKTSEGLLPEEKRLKYNYRGIISADCVVLHFTAISDYDGTLRVLEKRNLAATFLADKDGKMYQLLDHPLHMAAAATGTNRNCFQIEIVGKDTEMLLANPAQTASVAKLVRELCEKYKIPANNRSIESLKGIFSHTQAKKKWGGSIFLDAQDFDPGEPYMKKILELLTGTFYEEKDWFERTSENWILLFTDFQP</sequence>
<evidence type="ECO:0000313" key="3">
    <source>
        <dbReference type="Proteomes" id="UP001580391"/>
    </source>
</evidence>
<dbReference type="Proteomes" id="UP001580391">
    <property type="component" value="Unassembled WGS sequence"/>
</dbReference>
<dbReference type="GO" id="GO:0008745">
    <property type="term" value="F:N-acetylmuramoyl-L-alanine amidase activity"/>
    <property type="evidence" value="ECO:0007669"/>
    <property type="project" value="UniProtKB-EC"/>
</dbReference>
<comment type="caution">
    <text evidence="2">The sequence shown here is derived from an EMBL/GenBank/DDBJ whole genome shotgun (WGS) entry which is preliminary data.</text>
</comment>
<evidence type="ECO:0000259" key="1">
    <source>
        <dbReference type="Pfam" id="PF01510"/>
    </source>
</evidence>
<gene>
    <name evidence="2" type="ORF">ACE5IX_13565</name>
</gene>
<feature type="domain" description="N-acetylmuramoyl-L-alanine amidase" evidence="1">
    <location>
        <begin position="277"/>
        <end position="388"/>
    </location>
</feature>
<accession>A0ABV5BT49</accession>
<reference evidence="2 3" key="1">
    <citation type="submission" date="2024-09" db="EMBL/GenBank/DDBJ databases">
        <title>Taxonomic and Genotyping Characterization of Leptospira Strains isolated from Multiple Sources in Colombia highlights the importance of intermediate species.</title>
        <authorList>
            <person name="Torres Higuera L."/>
            <person name="Rojas Tapias D."/>
            <person name="Jimenez Velasquez S."/>
            <person name="Renjifo Ibanez C."/>
        </authorList>
    </citation>
    <scope>NUCLEOTIDE SEQUENCE [LARGE SCALE GENOMIC DNA]</scope>
    <source>
        <strain evidence="2 3">Lep080</strain>
    </source>
</reference>
<keyword evidence="3" id="KW-1185">Reference proteome</keyword>
<dbReference type="RefSeq" id="WP_375517383.1">
    <property type="nucleotide sequence ID" value="NZ_JBHILI010000008.1"/>
</dbReference>
<name>A0ABV5BT49_9LEPT</name>
<dbReference type="InterPro" id="IPR036505">
    <property type="entry name" value="Amidase/PGRP_sf"/>
</dbReference>
<dbReference type="Gene3D" id="3.40.80.10">
    <property type="entry name" value="Peptidoglycan recognition protein-like"/>
    <property type="match status" value="2"/>
</dbReference>
<organism evidence="2 3">
    <name type="scientific">Leptospira wolffii</name>
    <dbReference type="NCBI Taxonomy" id="409998"/>
    <lineage>
        <taxon>Bacteria</taxon>
        <taxon>Pseudomonadati</taxon>
        <taxon>Spirochaetota</taxon>
        <taxon>Spirochaetia</taxon>
        <taxon>Leptospirales</taxon>
        <taxon>Leptospiraceae</taxon>
        <taxon>Leptospira</taxon>
    </lineage>
</organism>
<dbReference type="Pfam" id="PF01510">
    <property type="entry name" value="Amidase_2"/>
    <property type="match status" value="1"/>
</dbReference>
<dbReference type="EC" id="3.5.1.28" evidence="2"/>
<dbReference type="EMBL" id="JBHILJ010000007">
    <property type="protein sequence ID" value="MFB5737544.1"/>
    <property type="molecule type" value="Genomic_DNA"/>
</dbReference>
<dbReference type="InterPro" id="IPR002502">
    <property type="entry name" value="Amidase_domain"/>
</dbReference>
<protein>
    <submittedName>
        <fullName evidence="2">N-acetylmuramoyl-L-alanine amidase</fullName>
        <ecNumber evidence="2">3.5.1.28</ecNumber>
    </submittedName>
</protein>
<proteinExistence type="predicted"/>